<dbReference type="NCBIfam" id="TIGR02532">
    <property type="entry name" value="IV_pilin_GFxxxE"/>
    <property type="match status" value="1"/>
</dbReference>
<proteinExistence type="predicted"/>
<keyword evidence="1" id="KW-0488">Methylation</keyword>
<gene>
    <name evidence="3" type="primary">pilE_11</name>
    <name evidence="3" type="ORF">GALL_274400</name>
</gene>
<evidence type="ECO:0000256" key="2">
    <source>
        <dbReference type="SAM" id="Phobius"/>
    </source>
</evidence>
<dbReference type="InterPro" id="IPR000983">
    <property type="entry name" value="Bac_GSPG_pilin"/>
</dbReference>
<dbReference type="GO" id="GO:0015628">
    <property type="term" value="P:protein secretion by the type II secretion system"/>
    <property type="evidence" value="ECO:0007669"/>
    <property type="project" value="InterPro"/>
</dbReference>
<sequence>MACLDTTDTGTSQMRRADPGYAADRHHVPCRDTFAAASRLVPRAAAAGFTLIELLIVVLVVAILAAVALPAYNNYALRGYINTAQAALLAQAQSMAQYAQDHATYVGSCANPPVVNNFSIACSNLSQTTYTLTASGSGPAAGFTFTLDASGARQTTAAARGWSTSSSCWITDKSGDCAAP</sequence>
<dbReference type="InterPro" id="IPR031982">
    <property type="entry name" value="PilE-like"/>
</dbReference>
<dbReference type="GO" id="GO:0043683">
    <property type="term" value="P:type IV pilus assembly"/>
    <property type="evidence" value="ECO:0007669"/>
    <property type="project" value="InterPro"/>
</dbReference>
<organism evidence="3">
    <name type="scientific">mine drainage metagenome</name>
    <dbReference type="NCBI Taxonomy" id="410659"/>
    <lineage>
        <taxon>unclassified sequences</taxon>
        <taxon>metagenomes</taxon>
        <taxon>ecological metagenomes</taxon>
    </lineage>
</organism>
<dbReference type="AlphaFoldDB" id="A0A1J5R3T2"/>
<keyword evidence="2" id="KW-0472">Membrane</keyword>
<feature type="transmembrane region" description="Helical" evidence="2">
    <location>
        <begin position="44"/>
        <end position="69"/>
    </location>
</feature>
<name>A0A1J5R3T2_9ZZZZ</name>
<dbReference type="Gene3D" id="3.30.700.10">
    <property type="entry name" value="Glycoprotein, Type 4 Pilin"/>
    <property type="match status" value="1"/>
</dbReference>
<evidence type="ECO:0000256" key="1">
    <source>
        <dbReference type="ARBA" id="ARBA00022481"/>
    </source>
</evidence>
<comment type="caution">
    <text evidence="3">The sequence shown here is derived from an EMBL/GenBank/DDBJ whole genome shotgun (WGS) entry which is preliminary data.</text>
</comment>
<dbReference type="Pfam" id="PF16732">
    <property type="entry name" value="ComP_DUS"/>
    <property type="match status" value="1"/>
</dbReference>
<dbReference type="Pfam" id="PF07963">
    <property type="entry name" value="N_methyl"/>
    <property type="match status" value="1"/>
</dbReference>
<protein>
    <submittedName>
        <fullName evidence="3">Fimbrial protein</fullName>
    </submittedName>
</protein>
<keyword evidence="2" id="KW-1133">Transmembrane helix</keyword>
<dbReference type="PRINTS" id="PR00813">
    <property type="entry name" value="BCTERIALGSPG"/>
</dbReference>
<reference evidence="3" key="1">
    <citation type="submission" date="2016-10" db="EMBL/GenBank/DDBJ databases">
        <title>Sequence of Gallionella enrichment culture.</title>
        <authorList>
            <person name="Poehlein A."/>
            <person name="Muehling M."/>
            <person name="Daniel R."/>
        </authorList>
    </citation>
    <scope>NUCLEOTIDE SEQUENCE</scope>
</reference>
<accession>A0A1J5R3T2</accession>
<dbReference type="InterPro" id="IPR012902">
    <property type="entry name" value="N_methyl_site"/>
</dbReference>
<dbReference type="PROSITE" id="PS00409">
    <property type="entry name" value="PROKAR_NTER_METHYL"/>
    <property type="match status" value="1"/>
</dbReference>
<keyword evidence="2" id="KW-0812">Transmembrane</keyword>
<dbReference type="InterPro" id="IPR045584">
    <property type="entry name" value="Pilin-like"/>
</dbReference>
<dbReference type="EMBL" id="MLJW01000284">
    <property type="protein sequence ID" value="OIQ90648.1"/>
    <property type="molecule type" value="Genomic_DNA"/>
</dbReference>
<evidence type="ECO:0000313" key="3">
    <source>
        <dbReference type="EMBL" id="OIQ90648.1"/>
    </source>
</evidence>
<dbReference type="GO" id="GO:0015627">
    <property type="term" value="C:type II protein secretion system complex"/>
    <property type="evidence" value="ECO:0007669"/>
    <property type="project" value="InterPro"/>
</dbReference>
<dbReference type="SUPFAM" id="SSF54523">
    <property type="entry name" value="Pili subunits"/>
    <property type="match status" value="1"/>
</dbReference>